<dbReference type="OrthoDB" id="6160519at2"/>
<proteinExistence type="inferred from homology"/>
<keyword evidence="4" id="KW-0406">Ion transport</keyword>
<keyword evidence="3" id="KW-0813">Transport</keyword>
<keyword evidence="5" id="KW-0732">Signal</keyword>
<gene>
    <name evidence="7" type="ORF">C9J12_05010</name>
</gene>
<dbReference type="PRINTS" id="PR01715">
    <property type="entry name" value="FERRIBNDNGPP"/>
</dbReference>
<dbReference type="PANTHER" id="PTHR30532:SF1">
    <property type="entry name" value="IRON(3+)-HYDROXAMATE-BINDING PROTEIN FHUD"/>
    <property type="match status" value="1"/>
</dbReference>
<dbReference type="InterPro" id="IPR002491">
    <property type="entry name" value="ABC_transptr_periplasmic_BD"/>
</dbReference>
<comment type="similarity">
    <text evidence="2">Belongs to the bacterial solute-binding protein 8 family.</text>
</comment>
<keyword evidence="8" id="KW-1185">Reference proteome</keyword>
<dbReference type="GO" id="GO:0030288">
    <property type="term" value="C:outer membrane-bounded periplasmic space"/>
    <property type="evidence" value="ECO:0007669"/>
    <property type="project" value="TreeGrafter"/>
</dbReference>
<dbReference type="Pfam" id="PF01497">
    <property type="entry name" value="Peripla_BP_2"/>
    <property type="match status" value="1"/>
</dbReference>
<dbReference type="Proteomes" id="UP000240987">
    <property type="component" value="Unassembled WGS sequence"/>
</dbReference>
<dbReference type="InterPro" id="IPR051313">
    <property type="entry name" value="Bact_iron-sidero_bind"/>
</dbReference>
<dbReference type="PROSITE" id="PS50983">
    <property type="entry name" value="FE_B12_PBP"/>
    <property type="match status" value="1"/>
</dbReference>
<evidence type="ECO:0000256" key="3">
    <source>
        <dbReference type="ARBA" id="ARBA00022448"/>
    </source>
</evidence>
<evidence type="ECO:0000256" key="1">
    <source>
        <dbReference type="ARBA" id="ARBA00004196"/>
    </source>
</evidence>
<reference evidence="7 8" key="1">
    <citation type="submission" date="2018-01" db="EMBL/GenBank/DDBJ databases">
        <title>Whole genome sequencing of Histamine producing bacteria.</title>
        <authorList>
            <person name="Butler K."/>
        </authorList>
    </citation>
    <scope>NUCLEOTIDE SEQUENCE [LARGE SCALE GENOMIC DNA]</scope>
    <source>
        <strain evidence="7 8">JCM 12947</strain>
    </source>
</reference>
<dbReference type="CDD" id="cd01146">
    <property type="entry name" value="FhuD"/>
    <property type="match status" value="1"/>
</dbReference>
<dbReference type="SUPFAM" id="SSF53807">
    <property type="entry name" value="Helical backbone' metal receptor"/>
    <property type="match status" value="1"/>
</dbReference>
<comment type="caution">
    <text evidence="7">The sequence shown here is derived from an EMBL/GenBank/DDBJ whole genome shotgun (WGS) entry which is preliminary data.</text>
</comment>
<dbReference type="AlphaFoldDB" id="A0A2T3JM56"/>
<evidence type="ECO:0000313" key="7">
    <source>
        <dbReference type="EMBL" id="PSU50107.1"/>
    </source>
</evidence>
<feature type="domain" description="Fe/B12 periplasmic-binding" evidence="6">
    <location>
        <begin position="46"/>
        <end position="318"/>
    </location>
</feature>
<keyword evidence="4" id="KW-0410">Iron transport</keyword>
<evidence type="ECO:0000313" key="8">
    <source>
        <dbReference type="Proteomes" id="UP000240987"/>
    </source>
</evidence>
<name>A0A2T3JM56_9GAMM</name>
<keyword evidence="4" id="KW-0408">Iron</keyword>
<sequence length="318" mass="36243">MRLSRSFSRIMYFLMLFFISSLNIVHAEITITDSRGEQTFAESPKRVVVLNWDLLEQLLALEVTPLAAPNVIGYQQWVVRPTAPDSIEEIGTRSEPNLEKIAALNPDVIIAASPQQDLLPILESIAPVVYLSNFGKQEDAAPVAIKHFKTLATLFDKEALASQKLQQMDTRFTELRQQLEAKFFKYELAKDPVQKLPDVVVMRFSTPSSVFFYTENSTTQYVVNKLGLSNPLPFQDQPWGVIQRRINKLQYIEDGYVLYILPFPEEKKLKESVLWQAMPFVQNKHVHSVRSVWNYGGAMSLLYMAEAITDSLLEVAPE</sequence>
<comment type="subcellular location">
    <subcellularLocation>
        <location evidence="1">Cell envelope</location>
    </subcellularLocation>
</comment>
<dbReference type="PANTHER" id="PTHR30532">
    <property type="entry name" value="IRON III DICITRATE-BINDING PERIPLASMIC PROTEIN"/>
    <property type="match status" value="1"/>
</dbReference>
<protein>
    <submittedName>
        <fullName evidence="7">Iron-hydroxamate ABC transporter substrate-binding protein</fullName>
    </submittedName>
</protein>
<organism evidence="7 8">
    <name type="scientific">Photobacterium frigidiphilum</name>
    <dbReference type="NCBI Taxonomy" id="264736"/>
    <lineage>
        <taxon>Bacteria</taxon>
        <taxon>Pseudomonadati</taxon>
        <taxon>Pseudomonadota</taxon>
        <taxon>Gammaproteobacteria</taxon>
        <taxon>Vibrionales</taxon>
        <taxon>Vibrionaceae</taxon>
        <taxon>Photobacterium</taxon>
    </lineage>
</organism>
<evidence type="ECO:0000256" key="4">
    <source>
        <dbReference type="ARBA" id="ARBA00022496"/>
    </source>
</evidence>
<accession>A0A2T3JM56</accession>
<evidence type="ECO:0000259" key="6">
    <source>
        <dbReference type="PROSITE" id="PS50983"/>
    </source>
</evidence>
<dbReference type="EMBL" id="PYMJ01000004">
    <property type="protein sequence ID" value="PSU50107.1"/>
    <property type="molecule type" value="Genomic_DNA"/>
</dbReference>
<dbReference type="GO" id="GO:1901678">
    <property type="term" value="P:iron coordination entity transport"/>
    <property type="evidence" value="ECO:0007669"/>
    <property type="project" value="UniProtKB-ARBA"/>
</dbReference>
<dbReference type="Gene3D" id="3.40.50.1980">
    <property type="entry name" value="Nitrogenase molybdenum iron protein domain"/>
    <property type="match status" value="2"/>
</dbReference>
<evidence type="ECO:0000256" key="2">
    <source>
        <dbReference type="ARBA" id="ARBA00008814"/>
    </source>
</evidence>
<evidence type="ECO:0000256" key="5">
    <source>
        <dbReference type="ARBA" id="ARBA00022729"/>
    </source>
</evidence>